<evidence type="ECO:0000256" key="1">
    <source>
        <dbReference type="ARBA" id="ARBA00023015"/>
    </source>
</evidence>
<dbReference type="AlphaFoldDB" id="A0A366DG32"/>
<name>A0A366DG32_9NOCA</name>
<dbReference type="PROSITE" id="PS51118">
    <property type="entry name" value="HTH_HXLR"/>
    <property type="match status" value="1"/>
</dbReference>
<reference evidence="5 6" key="1">
    <citation type="submission" date="2018-06" db="EMBL/GenBank/DDBJ databases">
        <title>Genomic Encyclopedia of Type Strains, Phase IV (KMG-IV): sequencing the most valuable type-strain genomes for metagenomic binning, comparative biology and taxonomic classification.</title>
        <authorList>
            <person name="Goeker M."/>
        </authorList>
    </citation>
    <scope>NUCLEOTIDE SEQUENCE [LARGE SCALE GENOMIC DNA]</scope>
    <source>
        <strain evidence="5 6">DSM 44599</strain>
    </source>
</reference>
<dbReference type="InterPro" id="IPR036390">
    <property type="entry name" value="WH_DNA-bd_sf"/>
</dbReference>
<dbReference type="InterPro" id="IPR002577">
    <property type="entry name" value="HTH_HxlR"/>
</dbReference>
<dbReference type="Pfam" id="PF01638">
    <property type="entry name" value="HxlR"/>
    <property type="match status" value="1"/>
</dbReference>
<evidence type="ECO:0000259" key="4">
    <source>
        <dbReference type="PROSITE" id="PS51118"/>
    </source>
</evidence>
<dbReference type="RefSeq" id="WP_067513762.1">
    <property type="nucleotide sequence ID" value="NZ_QNRE01000009.1"/>
</dbReference>
<dbReference type="Proteomes" id="UP000252586">
    <property type="component" value="Unassembled WGS sequence"/>
</dbReference>
<dbReference type="OrthoDB" id="8904061at2"/>
<evidence type="ECO:0000256" key="2">
    <source>
        <dbReference type="ARBA" id="ARBA00023125"/>
    </source>
</evidence>
<dbReference type="SUPFAM" id="SSF46785">
    <property type="entry name" value="Winged helix' DNA-binding domain"/>
    <property type="match status" value="1"/>
</dbReference>
<dbReference type="EMBL" id="QNRE01000009">
    <property type="protein sequence ID" value="RBO88294.1"/>
    <property type="molecule type" value="Genomic_DNA"/>
</dbReference>
<proteinExistence type="predicted"/>
<evidence type="ECO:0000256" key="3">
    <source>
        <dbReference type="ARBA" id="ARBA00023163"/>
    </source>
</evidence>
<dbReference type="GO" id="GO:0003677">
    <property type="term" value="F:DNA binding"/>
    <property type="evidence" value="ECO:0007669"/>
    <property type="project" value="UniProtKB-KW"/>
</dbReference>
<keyword evidence="1" id="KW-0805">Transcription regulation</keyword>
<gene>
    <name evidence="5" type="ORF">DFR74_10961</name>
</gene>
<feature type="domain" description="HTH hxlR-type" evidence="4">
    <location>
        <begin position="19"/>
        <end position="111"/>
    </location>
</feature>
<protein>
    <submittedName>
        <fullName evidence="5">HxlR family transcriptional regulator</fullName>
    </submittedName>
</protein>
<comment type="caution">
    <text evidence="5">The sequence shown here is derived from an EMBL/GenBank/DDBJ whole genome shotgun (WGS) entry which is preliminary data.</text>
</comment>
<dbReference type="InterPro" id="IPR036388">
    <property type="entry name" value="WH-like_DNA-bd_sf"/>
</dbReference>
<keyword evidence="2" id="KW-0238">DNA-binding</keyword>
<accession>A0A366DG32</accession>
<dbReference type="STRING" id="1210090.GCA_001613185_06167"/>
<dbReference type="PANTHER" id="PTHR33204">
    <property type="entry name" value="TRANSCRIPTIONAL REGULATOR, MARR FAMILY"/>
    <property type="match status" value="1"/>
</dbReference>
<keyword evidence="3" id="KW-0804">Transcription</keyword>
<keyword evidence="6" id="KW-1185">Reference proteome</keyword>
<organism evidence="5 6">
    <name type="scientific">Nocardia puris</name>
    <dbReference type="NCBI Taxonomy" id="208602"/>
    <lineage>
        <taxon>Bacteria</taxon>
        <taxon>Bacillati</taxon>
        <taxon>Actinomycetota</taxon>
        <taxon>Actinomycetes</taxon>
        <taxon>Mycobacteriales</taxon>
        <taxon>Nocardiaceae</taxon>
        <taxon>Nocardia</taxon>
    </lineage>
</organism>
<evidence type="ECO:0000313" key="5">
    <source>
        <dbReference type="EMBL" id="RBO88294.1"/>
    </source>
</evidence>
<dbReference type="PANTHER" id="PTHR33204:SF37">
    <property type="entry name" value="HTH-TYPE TRANSCRIPTIONAL REGULATOR YODB"/>
    <property type="match status" value="1"/>
</dbReference>
<evidence type="ECO:0000313" key="6">
    <source>
        <dbReference type="Proteomes" id="UP000252586"/>
    </source>
</evidence>
<dbReference type="Gene3D" id="1.10.10.10">
    <property type="entry name" value="Winged helix-like DNA-binding domain superfamily/Winged helix DNA-binding domain"/>
    <property type="match status" value="1"/>
</dbReference>
<sequence length="111" mass="12197">MRSARGAKPSRGRADAADEPVLAVTELLGQRWVLRILWELEPGTLGFLELRRRMGQCSSSVLSVRLQDLQNAGLLVKRADKSYALTAAGTALCAALAPVWEWSRNHADLLK</sequence>